<proteinExistence type="predicted"/>
<evidence type="ECO:0008006" key="4">
    <source>
        <dbReference type="Google" id="ProtNLM"/>
    </source>
</evidence>
<evidence type="ECO:0000313" key="2">
    <source>
        <dbReference type="EMBL" id="AKU93550.1"/>
    </source>
</evidence>
<dbReference type="Proteomes" id="UP000064967">
    <property type="component" value="Chromosome"/>
</dbReference>
<protein>
    <recommendedName>
        <fullName evidence="4">Lipoprotein</fullName>
    </recommendedName>
</protein>
<keyword evidence="3" id="KW-1185">Reference proteome</keyword>
<evidence type="ECO:0000256" key="1">
    <source>
        <dbReference type="SAM" id="SignalP"/>
    </source>
</evidence>
<dbReference type="STRING" id="1391654.AKJ09_00214"/>
<keyword evidence="1" id="KW-0732">Signal</keyword>
<dbReference type="KEGG" id="llu:AKJ09_00214"/>
<sequence>MPMHRTLCFLSTTALAALGLVAACDRSDTTHSRSTFGTEDNRSRSLGGHVFSEIEPVPDAVVRLTSNSNDGADALFEQQIPLADRTFVTDPFGFYAFNAGPSIYDLTIRNDHLAGLSCGAAPCTAARELVAFRGVQSRYFEPQIGGGMVPQAFVAPLQVAFDPPLDDDSAVTFFAFGDDVASLRTEGRTVELGLRRFETSPRPNDTLNTTTATLHAVVYPKNAGILAATAFGHANLLVRADQANSVVISLTQLSTVTPPTAPNSFSVFAPSGFTIQRLELWVDFGNRTISQLVATPLPNEVVQIPVIWYSWWRVRARATRGAIVSESELRIFDILKPVPTLTVPDAPVPVTVEGLTVTGDGEGMREHVFVPVDPGGTILSVLTTDRTTTLPNPQDFGLPAAAGRYTWTMRQWPQATRFENFVEPDGGVELGFNGRDARVNFPSSMAAPVEVVLH</sequence>
<organism evidence="2 3">
    <name type="scientific">Labilithrix luteola</name>
    <dbReference type="NCBI Taxonomy" id="1391654"/>
    <lineage>
        <taxon>Bacteria</taxon>
        <taxon>Pseudomonadati</taxon>
        <taxon>Myxococcota</taxon>
        <taxon>Polyangia</taxon>
        <taxon>Polyangiales</taxon>
        <taxon>Labilitrichaceae</taxon>
        <taxon>Labilithrix</taxon>
    </lineage>
</organism>
<dbReference type="EMBL" id="CP012333">
    <property type="protein sequence ID" value="AKU93550.1"/>
    <property type="molecule type" value="Genomic_DNA"/>
</dbReference>
<evidence type="ECO:0000313" key="3">
    <source>
        <dbReference type="Proteomes" id="UP000064967"/>
    </source>
</evidence>
<feature type="chain" id="PRO_5005466105" description="Lipoprotein" evidence="1">
    <location>
        <begin position="17"/>
        <end position="454"/>
    </location>
</feature>
<reference evidence="2 3" key="1">
    <citation type="submission" date="2015-08" db="EMBL/GenBank/DDBJ databases">
        <authorList>
            <person name="Babu N.S."/>
            <person name="Beckwith C.J."/>
            <person name="Beseler K.G."/>
            <person name="Brison A."/>
            <person name="Carone J.V."/>
            <person name="Caskin T.P."/>
            <person name="Diamond M."/>
            <person name="Durham M.E."/>
            <person name="Foxe J.M."/>
            <person name="Go M."/>
            <person name="Henderson B.A."/>
            <person name="Jones I.B."/>
            <person name="McGettigan J.A."/>
            <person name="Micheletti S.J."/>
            <person name="Nasrallah M.E."/>
            <person name="Ortiz D."/>
            <person name="Piller C.R."/>
            <person name="Privatt S.R."/>
            <person name="Schneider S.L."/>
            <person name="Sharp S."/>
            <person name="Smith T.C."/>
            <person name="Stanton J.D."/>
            <person name="Ullery H.E."/>
            <person name="Wilson R.J."/>
            <person name="Serrano M.G."/>
            <person name="Buck G."/>
            <person name="Lee V."/>
            <person name="Wang Y."/>
            <person name="Carvalho R."/>
            <person name="Voegtly L."/>
            <person name="Shi R."/>
            <person name="Duckworth R."/>
            <person name="Johnson A."/>
            <person name="Loviza R."/>
            <person name="Walstead R."/>
            <person name="Shah Z."/>
            <person name="Kiflezghi M."/>
            <person name="Wade K."/>
            <person name="Ball S.L."/>
            <person name="Bradley K.W."/>
            <person name="Asai D.J."/>
            <person name="Bowman C.A."/>
            <person name="Russell D.A."/>
            <person name="Pope W.H."/>
            <person name="Jacobs-Sera D."/>
            <person name="Hendrix R.W."/>
            <person name="Hatfull G.F."/>
        </authorList>
    </citation>
    <scope>NUCLEOTIDE SEQUENCE [LARGE SCALE GENOMIC DNA]</scope>
    <source>
        <strain evidence="2 3">DSM 27648</strain>
    </source>
</reference>
<accession>A0A0K1PJ52</accession>
<feature type="signal peptide" evidence="1">
    <location>
        <begin position="1"/>
        <end position="16"/>
    </location>
</feature>
<gene>
    <name evidence="2" type="ORF">AKJ09_00214</name>
</gene>
<dbReference type="RefSeq" id="WP_146645228.1">
    <property type="nucleotide sequence ID" value="NZ_CP012333.1"/>
</dbReference>
<dbReference type="AlphaFoldDB" id="A0A0K1PJ52"/>
<name>A0A0K1PJ52_9BACT</name>
<dbReference type="PROSITE" id="PS51257">
    <property type="entry name" value="PROKAR_LIPOPROTEIN"/>
    <property type="match status" value="1"/>
</dbReference>